<reference evidence="1 2" key="1">
    <citation type="submission" date="2012-08" db="EMBL/GenBank/DDBJ databases">
        <title>Genome sequencing of Lactobacillus florum 8D.</title>
        <authorList>
            <person name="Kim E.B."/>
            <person name="Marco M.L."/>
        </authorList>
    </citation>
    <scope>NUCLEOTIDE SEQUENCE [LARGE SCALE GENOMIC DNA]</scope>
    <source>
        <strain evidence="1 2">8D</strain>
    </source>
</reference>
<dbReference type="PATRIC" id="fig|1221538.3.peg.536"/>
<dbReference type="EMBL" id="ALXG01000025">
    <property type="protein sequence ID" value="ETO40552.1"/>
    <property type="molecule type" value="Genomic_DNA"/>
</dbReference>
<keyword evidence="2" id="KW-1185">Reference proteome</keyword>
<proteinExistence type="predicted"/>
<dbReference type="AlphaFoldDB" id="W9EEP5"/>
<comment type="caution">
    <text evidence="1">The sequence shown here is derived from an EMBL/GenBank/DDBJ whole genome shotgun (WGS) entry which is preliminary data.</text>
</comment>
<accession>W9EEP5</accession>
<organism evidence="1 2">
    <name type="scientific">Fructilactobacillus florum 8D</name>
    <dbReference type="NCBI Taxonomy" id="1221538"/>
    <lineage>
        <taxon>Bacteria</taxon>
        <taxon>Bacillati</taxon>
        <taxon>Bacillota</taxon>
        <taxon>Bacilli</taxon>
        <taxon>Lactobacillales</taxon>
        <taxon>Lactobacillaceae</taxon>
        <taxon>Fructilactobacillus</taxon>
    </lineage>
</organism>
<dbReference type="Proteomes" id="UP000019474">
    <property type="component" value="Unassembled WGS sequence"/>
</dbReference>
<evidence type="ECO:0000313" key="1">
    <source>
        <dbReference type="EMBL" id="ETO40552.1"/>
    </source>
</evidence>
<sequence>MAYLLANIVDIYIIIKQLRHYDIGITSRKYAYLIYEYKNGSNDEIAQILNKV</sequence>
<protein>
    <recommendedName>
        <fullName evidence="3">Integrase</fullName>
    </recommendedName>
</protein>
<gene>
    <name evidence="1" type="ORF">B808_530</name>
</gene>
<evidence type="ECO:0000313" key="2">
    <source>
        <dbReference type="Proteomes" id="UP000019474"/>
    </source>
</evidence>
<name>W9EEP5_9LACO</name>
<evidence type="ECO:0008006" key="3">
    <source>
        <dbReference type="Google" id="ProtNLM"/>
    </source>
</evidence>